<sequence>MEGTKEFKVNKFIFHEKPNELILQNASGVVRIKENRLISLIKEWEKGLVTQVKANDIFKIFENDTFELINFLEEYGIIEDVEDHIINFNIQNIFLYSNDKAMNNLFNDFKNKGGNTTNVSLINEKEITETKFKENDLFVIFLNPYNKRYAKKIRDIFKLNTTGKLLMTYVYGDAFYMDTIYCGDWQNPCHICHIENIEAQLRIKTTGNYTYQNIIDSIYSEIESFDLYYPVNYNQMITIFSKIINWLSKFVELKHSEVVFPEEYQQSTMLDLKNMDTMKDYVFHWELCDCYE</sequence>
<accession>A0A917Q2C5</accession>
<protein>
    <recommendedName>
        <fullName evidence="3">McbB family protein</fullName>
    </recommendedName>
</protein>
<evidence type="ECO:0008006" key="3">
    <source>
        <dbReference type="Google" id="ProtNLM"/>
    </source>
</evidence>
<evidence type="ECO:0000313" key="2">
    <source>
        <dbReference type="Proteomes" id="UP000658382"/>
    </source>
</evidence>
<proteinExistence type="predicted"/>
<dbReference type="AlphaFoldDB" id="A0A917Q2C5"/>
<dbReference type="NCBIfam" id="TIGR04424">
    <property type="entry name" value="metallo_McbB"/>
    <property type="match status" value="1"/>
</dbReference>
<dbReference type="InterPro" id="IPR030956">
    <property type="entry name" value="McbB"/>
</dbReference>
<keyword evidence="2" id="KW-1185">Reference proteome</keyword>
<gene>
    <name evidence="1" type="ORF">GCM10007063_32490</name>
</gene>
<organism evidence="1 2">
    <name type="scientific">Lentibacillus kapialis</name>
    <dbReference type="NCBI Taxonomy" id="340214"/>
    <lineage>
        <taxon>Bacteria</taxon>
        <taxon>Bacillati</taxon>
        <taxon>Bacillota</taxon>
        <taxon>Bacilli</taxon>
        <taxon>Bacillales</taxon>
        <taxon>Bacillaceae</taxon>
        <taxon>Lentibacillus</taxon>
    </lineage>
</organism>
<dbReference type="EMBL" id="BMNQ01000074">
    <property type="protein sequence ID" value="GGK07476.1"/>
    <property type="molecule type" value="Genomic_DNA"/>
</dbReference>
<dbReference type="RefSeq" id="WP_188634162.1">
    <property type="nucleotide sequence ID" value="NZ_BMNQ01000074.1"/>
</dbReference>
<reference evidence="1" key="2">
    <citation type="submission" date="2020-09" db="EMBL/GenBank/DDBJ databases">
        <authorList>
            <person name="Sun Q."/>
            <person name="Ohkuma M."/>
        </authorList>
    </citation>
    <scope>NUCLEOTIDE SEQUENCE</scope>
    <source>
        <strain evidence="1">JCM 12580</strain>
    </source>
</reference>
<evidence type="ECO:0000313" key="1">
    <source>
        <dbReference type="EMBL" id="GGK07476.1"/>
    </source>
</evidence>
<comment type="caution">
    <text evidence="1">The sequence shown here is derived from an EMBL/GenBank/DDBJ whole genome shotgun (WGS) entry which is preliminary data.</text>
</comment>
<dbReference type="Proteomes" id="UP000658382">
    <property type="component" value="Unassembled WGS sequence"/>
</dbReference>
<name>A0A917Q2C5_9BACI</name>
<reference evidence="1" key="1">
    <citation type="journal article" date="2014" name="Int. J. Syst. Evol. Microbiol.">
        <title>Complete genome sequence of Corynebacterium casei LMG S-19264T (=DSM 44701T), isolated from a smear-ripened cheese.</title>
        <authorList>
            <consortium name="US DOE Joint Genome Institute (JGI-PGF)"/>
            <person name="Walter F."/>
            <person name="Albersmeier A."/>
            <person name="Kalinowski J."/>
            <person name="Ruckert C."/>
        </authorList>
    </citation>
    <scope>NUCLEOTIDE SEQUENCE</scope>
    <source>
        <strain evidence="1">JCM 12580</strain>
    </source>
</reference>